<sequence length="304" mass="34988">MSTNADTHTDNHKPPSRERTLIILDQLNQARLLQQMATTSGEQRYFDNLFKQCQRWLQQNHIPFYYDEQQHLYLLKLSSSRQADDTDKPTAKLMEVEQPVVDDTSSSSIEKVAVEQPVANDTQHSTHKEVELVARRSVSSMKPVVPQNEPPTDIHHYVVKVSRKTILYEGNDWDAADQAFLQGGRDHPTKRVVYLVDGVIKASSKTRAVIKPRGHVPPEPIPLAPLHGPVDPWAEYRPALRALNAVMELVNQSSDSMLMKKSHIYFCECLYYLQERRVPVIFSELYNCYILDSEQFARRHELEP</sequence>
<dbReference type="KEGG" id="kbs:EPA93_36060"/>
<proteinExistence type="predicted"/>
<dbReference type="RefSeq" id="WP_129892161.1">
    <property type="nucleotide sequence ID" value="NZ_CP035758.1"/>
</dbReference>
<dbReference type="AlphaFoldDB" id="A0A4P6JZB5"/>
<dbReference type="Proteomes" id="UP000290365">
    <property type="component" value="Chromosome"/>
</dbReference>
<gene>
    <name evidence="1" type="ORF">EPA93_36060</name>
</gene>
<organism evidence="1 2">
    <name type="scientific">Ktedonosporobacter rubrisoli</name>
    <dbReference type="NCBI Taxonomy" id="2509675"/>
    <lineage>
        <taxon>Bacteria</taxon>
        <taxon>Bacillati</taxon>
        <taxon>Chloroflexota</taxon>
        <taxon>Ktedonobacteria</taxon>
        <taxon>Ktedonobacterales</taxon>
        <taxon>Ktedonosporobacteraceae</taxon>
        <taxon>Ktedonosporobacter</taxon>
    </lineage>
</organism>
<reference evidence="1 2" key="1">
    <citation type="submission" date="2019-01" db="EMBL/GenBank/DDBJ databases">
        <title>Ktedonosporobacter rubrisoli SCAWS-G2.</title>
        <authorList>
            <person name="Huang Y."/>
            <person name="Yan B."/>
        </authorList>
    </citation>
    <scope>NUCLEOTIDE SEQUENCE [LARGE SCALE GENOMIC DNA]</scope>
    <source>
        <strain evidence="1 2">SCAWS-G2</strain>
    </source>
</reference>
<keyword evidence="2" id="KW-1185">Reference proteome</keyword>
<evidence type="ECO:0000313" key="1">
    <source>
        <dbReference type="EMBL" id="QBD81099.1"/>
    </source>
</evidence>
<evidence type="ECO:0000313" key="2">
    <source>
        <dbReference type="Proteomes" id="UP000290365"/>
    </source>
</evidence>
<protein>
    <submittedName>
        <fullName evidence="1">Uncharacterized protein</fullName>
    </submittedName>
</protein>
<name>A0A4P6JZB5_KTERU</name>
<accession>A0A4P6JZB5</accession>
<dbReference type="EMBL" id="CP035758">
    <property type="protein sequence ID" value="QBD81099.1"/>
    <property type="molecule type" value="Genomic_DNA"/>
</dbReference>